<sequence length="1114" mass="128572">MEGFKIPGSFLKRKAEQEHVEGGDTASQGAAPVVRRAEFPSGRLFANSTRGGPTSVQNPIRGEGVRFVFNKAKDRRFASALQDASSAGTSSKSQTFTGGDGSTANRFKLVRKMERSPKSAASQQQSDQEQPSAIGSREDRVRAASIFRRRSSSTLAASAAAVKRASKLVRAKRSTSREDLDDLKKQGDGKPLSVGVESDDARQAATMTSPKFRAVPFAAGSLTATREQAVILRSLLALVGRRCPTDYDKYVLLEERDKLLAKLREEENKKGNAERRMAKGTCTGMCPEKERYVRVVQKRISPYECNPDGSLNPNLLVKEYARSAADQDKPLPHELRSRELLENTMSYLFQHVLDCPPKNEDDLATWYDFLWSRTRAIRKEITQLMLTDKTAVALIERCARLHILCAYKLCRLSFEKFDQNMNTENLAKCLQSLRHLYEDLAAQGITLDTEAEFRSYDVMLHLYDSNILRQVLSYRKEVRDSRPVRLALQLSSALQNKNYVRFFRLLKRDATFLQCCICHRYFNEVQAKALLTMMTAYGRNSVFPLDTIWRVLAFDDREDALKSLTVYGVQQNDMDYDQVVLNRDHFLQDATPDMKSYRWIDGKNTAEWSQVANGPVPFSFSPIFVLPESFDHNNVYNRDEVLSSIFEKYSLQSEASKMMLMQSHSGPESESTLKGETQFWIHTKVENVVNEVVGEQSLSLCRSATVEELSESISNDMVDYIIREERELYKHEQARLQSMREKEEKGRIVQYIVERIINDCRDRLLKEIIKDVLHEATLQYVDSTAHLMVDELWRTKLVHIVDKETKNVLKKTLKTDIEELQSGLERFRERMELLWLRQFWDAWRSRVLENRRKRLERRQNWEHFQAVWNCKMFSPINYVLPNVEARKKAETSPLSSWANGQDARTVLRLIQLKKRRCERIVRDAFYRWRTYAERRRLSQNLTKIMLHRRKTFDPKIYLDYSFSPNRKRRRVEASLNDSYRSFMSKSLPYYDSTMYELSAVQDSKDDLKGLDGYAEHPFECCSEFPSTSDWMAYRPPSPCVEQCIKSDVAELDVSDVPETSKEAESSVSDTRHMEDDLLKDASSLHAKMLKFSADLEGVIMRRMETNAECSRLAQ</sequence>
<evidence type="ECO:0000259" key="3">
    <source>
        <dbReference type="Pfam" id="PF03399"/>
    </source>
</evidence>
<dbReference type="Proteomes" id="UP001176961">
    <property type="component" value="Unassembled WGS sequence"/>
</dbReference>
<dbReference type="Pfam" id="PF03399">
    <property type="entry name" value="SAC3_GANP"/>
    <property type="match status" value="1"/>
</dbReference>
<evidence type="ECO:0000313" key="4">
    <source>
        <dbReference type="EMBL" id="CAJ0602324.1"/>
    </source>
</evidence>
<name>A0AA36H260_CYLNA</name>
<evidence type="ECO:0000256" key="1">
    <source>
        <dbReference type="SAM" id="Coils"/>
    </source>
</evidence>
<feature type="region of interest" description="Disordered" evidence="2">
    <location>
        <begin position="78"/>
        <end position="139"/>
    </location>
</feature>
<evidence type="ECO:0000256" key="2">
    <source>
        <dbReference type="SAM" id="MobiDB-lite"/>
    </source>
</evidence>
<protein>
    <recommendedName>
        <fullName evidence="3">SAC3/GANP/THP3 conserved domain-containing protein</fullName>
    </recommendedName>
</protein>
<proteinExistence type="predicted"/>
<dbReference type="InterPro" id="IPR005062">
    <property type="entry name" value="SAC3/GANP/THP3_conserved"/>
</dbReference>
<feature type="compositionally biased region" description="Polar residues" evidence="2">
    <location>
        <begin position="46"/>
        <end position="58"/>
    </location>
</feature>
<dbReference type="AlphaFoldDB" id="A0AA36H260"/>
<dbReference type="InterPro" id="IPR045107">
    <property type="entry name" value="SAC3/GANP/THP3"/>
</dbReference>
<keyword evidence="1" id="KW-0175">Coiled coil</keyword>
<dbReference type="PANTHER" id="PTHR12436">
    <property type="entry name" value="80 KDA MCM3-ASSOCIATED PROTEIN"/>
    <property type="match status" value="1"/>
</dbReference>
<feature type="compositionally biased region" description="Low complexity" evidence="2">
    <location>
        <begin position="118"/>
        <end position="133"/>
    </location>
</feature>
<dbReference type="EMBL" id="CATQJL010000305">
    <property type="protein sequence ID" value="CAJ0602324.1"/>
    <property type="molecule type" value="Genomic_DNA"/>
</dbReference>
<evidence type="ECO:0000313" key="5">
    <source>
        <dbReference type="Proteomes" id="UP001176961"/>
    </source>
</evidence>
<dbReference type="PANTHER" id="PTHR12436:SF3">
    <property type="entry name" value="GERMINAL-CENTER ASSOCIATED NUCLEAR PROTEIN"/>
    <property type="match status" value="1"/>
</dbReference>
<feature type="coiled-coil region" evidence="1">
    <location>
        <begin position="249"/>
        <end position="276"/>
    </location>
</feature>
<dbReference type="GO" id="GO:0006406">
    <property type="term" value="P:mRNA export from nucleus"/>
    <property type="evidence" value="ECO:0007669"/>
    <property type="project" value="TreeGrafter"/>
</dbReference>
<organism evidence="4 5">
    <name type="scientific">Cylicocyclus nassatus</name>
    <name type="common">Nematode worm</name>
    <dbReference type="NCBI Taxonomy" id="53992"/>
    <lineage>
        <taxon>Eukaryota</taxon>
        <taxon>Metazoa</taxon>
        <taxon>Ecdysozoa</taxon>
        <taxon>Nematoda</taxon>
        <taxon>Chromadorea</taxon>
        <taxon>Rhabditida</taxon>
        <taxon>Rhabditina</taxon>
        <taxon>Rhabditomorpha</taxon>
        <taxon>Strongyloidea</taxon>
        <taxon>Strongylidae</taxon>
        <taxon>Cylicocyclus</taxon>
    </lineage>
</organism>
<comment type="caution">
    <text evidence="4">The sequence shown here is derived from an EMBL/GenBank/DDBJ whole genome shotgun (WGS) entry which is preliminary data.</text>
</comment>
<feature type="compositionally biased region" description="Basic and acidic residues" evidence="2">
    <location>
        <begin position="13"/>
        <end position="22"/>
    </location>
</feature>
<accession>A0AA36H260</accession>
<feature type="domain" description="SAC3/GANP/THP3 conserved" evidence="3">
    <location>
        <begin position="285"/>
        <end position="570"/>
    </location>
</feature>
<gene>
    <name evidence="4" type="ORF">CYNAS_LOCUS14307</name>
</gene>
<feature type="region of interest" description="Disordered" evidence="2">
    <location>
        <begin position="1"/>
        <end position="64"/>
    </location>
</feature>
<dbReference type="Gene3D" id="1.25.40.990">
    <property type="match status" value="1"/>
</dbReference>
<dbReference type="GO" id="GO:0070390">
    <property type="term" value="C:transcription export complex 2"/>
    <property type="evidence" value="ECO:0007669"/>
    <property type="project" value="TreeGrafter"/>
</dbReference>
<keyword evidence="5" id="KW-1185">Reference proteome</keyword>
<dbReference type="GO" id="GO:0005737">
    <property type="term" value="C:cytoplasm"/>
    <property type="evidence" value="ECO:0007669"/>
    <property type="project" value="TreeGrafter"/>
</dbReference>
<reference evidence="4" key="1">
    <citation type="submission" date="2023-07" db="EMBL/GenBank/DDBJ databases">
        <authorList>
            <consortium name="CYATHOMIX"/>
        </authorList>
    </citation>
    <scope>NUCLEOTIDE SEQUENCE</scope>
    <source>
        <strain evidence="4">N/A</strain>
    </source>
</reference>
<feature type="compositionally biased region" description="Basic and acidic residues" evidence="2">
    <location>
        <begin position="175"/>
        <end position="188"/>
    </location>
</feature>
<feature type="region of interest" description="Disordered" evidence="2">
    <location>
        <begin position="172"/>
        <end position="201"/>
    </location>
</feature>
<feature type="compositionally biased region" description="Polar residues" evidence="2">
    <location>
        <begin position="82"/>
        <end position="105"/>
    </location>
</feature>